<gene>
    <name evidence="1" type="ORF">RHRU231_560070</name>
</gene>
<name>A0A098BQ16_9NOCA</name>
<sequence length="230" mass="24134">MATRTEVLFSPMVGFSFCVALCCRLLGGDQFVEPADLALTGLEAELMKLTGVAIQRPAGPSDCVAEPFPALLDLAAPALEDPHPRLGGGAAEEGEVHAETVVGVVLRTGVGHQLGEALAPLRSELVHATRSSLDGAGWSCVLLDESVGLHPSQRRIEGTVGEGAERAEQPGQSFAELVAVHGRLEEQPENCQLEQEASSTVSSNYPSDAITDYIAPIYRTITDSSACNNG</sequence>
<accession>A0A098BQ16</accession>
<dbReference type="AlphaFoldDB" id="A0A098BQ16"/>
<evidence type="ECO:0000313" key="2">
    <source>
        <dbReference type="Proteomes" id="UP000042997"/>
    </source>
</evidence>
<dbReference type="EMBL" id="CCSD01000068">
    <property type="protein sequence ID" value="CDZ89816.1"/>
    <property type="molecule type" value="Genomic_DNA"/>
</dbReference>
<proteinExistence type="predicted"/>
<protein>
    <submittedName>
        <fullName evidence="1">Uncharacterized protein</fullName>
    </submittedName>
</protein>
<dbReference type="Proteomes" id="UP000042997">
    <property type="component" value="Unassembled WGS sequence"/>
</dbReference>
<organism evidence="1 2">
    <name type="scientific">Rhodococcus ruber</name>
    <dbReference type="NCBI Taxonomy" id="1830"/>
    <lineage>
        <taxon>Bacteria</taxon>
        <taxon>Bacillati</taxon>
        <taxon>Actinomycetota</taxon>
        <taxon>Actinomycetes</taxon>
        <taxon>Mycobacteriales</taxon>
        <taxon>Nocardiaceae</taxon>
        <taxon>Rhodococcus</taxon>
    </lineage>
</organism>
<evidence type="ECO:0000313" key="1">
    <source>
        <dbReference type="EMBL" id="CDZ89816.1"/>
    </source>
</evidence>
<reference evidence="1 2" key="1">
    <citation type="journal article" date="2014" name="Genome Announc.">
        <title>Draft Genome Sequence of Propane- and Butane-Oxidizing Actinobacterium Rhodococcus ruber IEGM 231.</title>
        <authorList>
            <person name="Ivshina I.B."/>
            <person name="Kuyukina M.S."/>
            <person name="Krivoruchko A.V."/>
            <person name="Barbe V."/>
            <person name="Fischer C."/>
        </authorList>
    </citation>
    <scope>NUCLEOTIDE SEQUENCE [LARGE SCALE GENOMIC DNA]</scope>
</reference>